<name>A0A328B2X1_9CAUL</name>
<feature type="domain" description="Ketoreductase" evidence="5">
    <location>
        <begin position="10"/>
        <end position="207"/>
    </location>
</feature>
<dbReference type="Pfam" id="PF13561">
    <property type="entry name" value="adh_short_C2"/>
    <property type="match status" value="1"/>
</dbReference>
<evidence type="ECO:0000256" key="3">
    <source>
        <dbReference type="ARBA" id="ARBA00066641"/>
    </source>
</evidence>
<dbReference type="OrthoDB" id="8959163at2"/>
<protein>
    <recommendedName>
        <fullName evidence="4">D-xylose 1-dehydrogenase</fullName>
        <ecNumber evidence="3">1.1.1.175</ecNumber>
    </recommendedName>
</protein>
<dbReference type="RefSeq" id="WP_111457569.1">
    <property type="nucleotide sequence ID" value="NZ_QFYP01000001.1"/>
</dbReference>
<accession>A0A328B2X1</accession>
<dbReference type="FunFam" id="3.40.50.720:FF:000084">
    <property type="entry name" value="Short-chain dehydrogenase reductase"/>
    <property type="match status" value="1"/>
</dbReference>
<dbReference type="PROSITE" id="PS00061">
    <property type="entry name" value="ADH_SHORT"/>
    <property type="match status" value="1"/>
</dbReference>
<dbReference type="SUPFAM" id="SSF51735">
    <property type="entry name" value="NAD(P)-binding Rossmann-fold domains"/>
    <property type="match status" value="1"/>
</dbReference>
<comment type="similarity">
    <text evidence="1">Belongs to the short-chain dehydrogenases/reductases (SDR) family.</text>
</comment>
<sequence>MTTSELLAGKVAVVLGGSGGIGAACALLLAQAGARVAVVASRDPAKAEAVRHTLPGSGHGAYAAAVEDSASLARLAEAVRAELGGADILVNSAGMTRPVAHGDLDALTDEIFDQVLTVNCRGAFAAVRAFAPQLGAGGEGLVVNISSIAATTAVGSSIAYCASKAGMDVMGAALARALAPSIRVLTVSPGVVDTDFVPGRDRSWSEKQASATPLRRLTSPHDVAQAVLACATSLAFSTGSVIQVDGGRHL</sequence>
<evidence type="ECO:0000256" key="1">
    <source>
        <dbReference type="ARBA" id="ARBA00006484"/>
    </source>
</evidence>
<proteinExistence type="inferred from homology"/>
<dbReference type="PRINTS" id="PR00080">
    <property type="entry name" value="SDRFAMILY"/>
</dbReference>
<organism evidence="6 7">
    <name type="scientific">Phenylobacterium hankyongense</name>
    <dbReference type="NCBI Taxonomy" id="1813876"/>
    <lineage>
        <taxon>Bacteria</taxon>
        <taxon>Pseudomonadati</taxon>
        <taxon>Pseudomonadota</taxon>
        <taxon>Alphaproteobacteria</taxon>
        <taxon>Caulobacterales</taxon>
        <taxon>Caulobacteraceae</taxon>
        <taxon>Phenylobacterium</taxon>
    </lineage>
</organism>
<dbReference type="InterPro" id="IPR036291">
    <property type="entry name" value="NAD(P)-bd_dom_sf"/>
</dbReference>
<evidence type="ECO:0000313" key="6">
    <source>
        <dbReference type="EMBL" id="RAK60276.1"/>
    </source>
</evidence>
<evidence type="ECO:0000313" key="7">
    <source>
        <dbReference type="Proteomes" id="UP000249842"/>
    </source>
</evidence>
<dbReference type="EMBL" id="QFYP01000001">
    <property type="protein sequence ID" value="RAK60276.1"/>
    <property type="molecule type" value="Genomic_DNA"/>
</dbReference>
<dbReference type="PANTHER" id="PTHR42760">
    <property type="entry name" value="SHORT-CHAIN DEHYDROGENASES/REDUCTASES FAMILY MEMBER"/>
    <property type="match status" value="1"/>
</dbReference>
<dbReference type="PANTHER" id="PTHR42760:SF133">
    <property type="entry name" value="3-OXOACYL-[ACYL-CARRIER-PROTEIN] REDUCTASE"/>
    <property type="match status" value="1"/>
</dbReference>
<dbReference type="SMART" id="SM00822">
    <property type="entry name" value="PKS_KR"/>
    <property type="match status" value="1"/>
</dbReference>
<dbReference type="InterPro" id="IPR020904">
    <property type="entry name" value="Sc_DH/Rdtase_CS"/>
</dbReference>
<dbReference type="InterPro" id="IPR057326">
    <property type="entry name" value="KR_dom"/>
</dbReference>
<dbReference type="InterPro" id="IPR002347">
    <property type="entry name" value="SDR_fam"/>
</dbReference>
<evidence type="ECO:0000259" key="5">
    <source>
        <dbReference type="SMART" id="SM00822"/>
    </source>
</evidence>
<keyword evidence="2" id="KW-0560">Oxidoreductase</keyword>
<dbReference type="GO" id="GO:0047838">
    <property type="term" value="F:D-xylose 1-dehydrogenase (NAD+) activity"/>
    <property type="evidence" value="ECO:0007669"/>
    <property type="project" value="UniProtKB-EC"/>
</dbReference>
<dbReference type="AlphaFoldDB" id="A0A328B2X1"/>
<dbReference type="Gene3D" id="3.40.50.720">
    <property type="entry name" value="NAD(P)-binding Rossmann-like Domain"/>
    <property type="match status" value="1"/>
</dbReference>
<keyword evidence="7" id="KW-1185">Reference proteome</keyword>
<evidence type="ECO:0000256" key="4">
    <source>
        <dbReference type="ARBA" id="ARBA00069939"/>
    </source>
</evidence>
<comment type="caution">
    <text evidence="6">The sequence shown here is derived from an EMBL/GenBank/DDBJ whole genome shotgun (WGS) entry which is preliminary data.</text>
</comment>
<dbReference type="CDD" id="cd05233">
    <property type="entry name" value="SDR_c"/>
    <property type="match status" value="1"/>
</dbReference>
<dbReference type="Proteomes" id="UP000249842">
    <property type="component" value="Unassembled WGS sequence"/>
</dbReference>
<dbReference type="PRINTS" id="PR00081">
    <property type="entry name" value="GDHRDH"/>
</dbReference>
<gene>
    <name evidence="6" type="ORF">DJ021_10895</name>
</gene>
<evidence type="ECO:0000256" key="2">
    <source>
        <dbReference type="ARBA" id="ARBA00023002"/>
    </source>
</evidence>
<dbReference type="EC" id="1.1.1.175" evidence="3"/>
<reference evidence="7" key="1">
    <citation type="submission" date="2018-05" db="EMBL/GenBank/DDBJ databases">
        <authorList>
            <person name="Li X."/>
        </authorList>
    </citation>
    <scope>NUCLEOTIDE SEQUENCE [LARGE SCALE GENOMIC DNA]</scope>
    <source>
        <strain evidence="7">HKS-05</strain>
    </source>
</reference>